<protein>
    <submittedName>
        <fullName evidence="1">Uncharacterized protein</fullName>
    </submittedName>
</protein>
<dbReference type="HOGENOM" id="CLU_1597443_0_0_1"/>
<evidence type="ECO:0000313" key="1">
    <source>
        <dbReference type="EMBL" id="CDM85019.1"/>
    </source>
</evidence>
<gene>
    <name evidence="1" type="ORF">TRAES_3BF041800010CFD_c1</name>
</gene>
<name>A0A077S541_WHEAT</name>
<proteinExistence type="predicted"/>
<organism evidence="1">
    <name type="scientific">Triticum aestivum</name>
    <name type="common">Wheat</name>
    <dbReference type="NCBI Taxonomy" id="4565"/>
    <lineage>
        <taxon>Eukaryota</taxon>
        <taxon>Viridiplantae</taxon>
        <taxon>Streptophyta</taxon>
        <taxon>Embryophyta</taxon>
        <taxon>Tracheophyta</taxon>
        <taxon>Spermatophyta</taxon>
        <taxon>Magnoliopsida</taxon>
        <taxon>Liliopsida</taxon>
        <taxon>Poales</taxon>
        <taxon>Poaceae</taxon>
        <taxon>BOP clade</taxon>
        <taxon>Pooideae</taxon>
        <taxon>Triticodae</taxon>
        <taxon>Triticeae</taxon>
        <taxon>Triticinae</taxon>
        <taxon>Triticum</taxon>
    </lineage>
</organism>
<dbReference type="AlphaFoldDB" id="A0A077S541"/>
<sequence>MHILLQQQHLLRRHAQILQLPIVHFCPQSFIISNGFWTEPPQSASPTRRTTMLTTRSWTLQLPTAWPARLPSRPGRHWVVRAKDKRCTAADDVAQAPGQHISRMGLKVVPMIAPFSNLCAVNISGNFMGKHCRCRSVRSTEHCQLLLHQTIVLSVSLDGFSKQGSKI</sequence>
<accession>A0A077S541</accession>
<dbReference type="EMBL" id="HG670306">
    <property type="protein sequence ID" value="CDM85019.1"/>
    <property type="molecule type" value="Genomic_DNA"/>
</dbReference>
<reference evidence="1" key="1">
    <citation type="journal article" date="2014" name="Science">
        <title>Structural and functional partitioning of bread wheat chromosome 3B.</title>
        <authorList>
            <person name="Choulet F."/>
            <person name="Alberti A."/>
            <person name="Theil S."/>
            <person name="Glover N."/>
            <person name="Barbe V."/>
            <person name="Daron J."/>
            <person name="Pingault L."/>
            <person name="Sourdille P."/>
            <person name="Couloux A."/>
            <person name="Paux E."/>
            <person name="Leroy P."/>
            <person name="Mangenot S."/>
            <person name="Guilhot N."/>
            <person name="Le Gouis J."/>
            <person name="Balfourier F."/>
            <person name="Alaux M."/>
            <person name="Jamilloux V."/>
            <person name="Poulain J."/>
            <person name="Durand C."/>
            <person name="Bellec A."/>
            <person name="Gaspin C."/>
            <person name="Safar J."/>
            <person name="Dolezel J."/>
            <person name="Rogers J."/>
            <person name="Vandepoele K."/>
            <person name="Aury J.M."/>
            <person name="Mayer K."/>
            <person name="Berges H."/>
            <person name="Quesneville H."/>
            <person name="Wincker P."/>
            <person name="Feuillet C."/>
        </authorList>
    </citation>
    <scope>NUCLEOTIDE SEQUENCE</scope>
</reference>